<dbReference type="AlphaFoldDB" id="A0A6G1G8Y1"/>
<reference evidence="2 4" key="1">
    <citation type="submission" date="2020-01" db="EMBL/GenBank/DDBJ databases">
        <authorList>
            <consortium name="DOE Joint Genome Institute"/>
            <person name="Haridas S."/>
            <person name="Albert R."/>
            <person name="Binder M."/>
            <person name="Bloem J."/>
            <person name="Labutti K."/>
            <person name="Salamov A."/>
            <person name="Andreopoulos B."/>
            <person name="Baker S.E."/>
            <person name="Barry K."/>
            <person name="Bills G."/>
            <person name="Bluhm B.H."/>
            <person name="Cannon C."/>
            <person name="Castanera R."/>
            <person name="Culley D.E."/>
            <person name="Daum C."/>
            <person name="Ezra D."/>
            <person name="Gonzalez J.B."/>
            <person name="Henrissat B."/>
            <person name="Kuo A."/>
            <person name="Liang C."/>
            <person name="Lipzen A."/>
            <person name="Lutzoni F."/>
            <person name="Magnuson J."/>
            <person name="Mondo S."/>
            <person name="Nolan M."/>
            <person name="Ohm R."/>
            <person name="Pangilinan J."/>
            <person name="Park H.-J."/>
            <person name="Ramirez L."/>
            <person name="Alfaro M."/>
            <person name="Sun H."/>
            <person name="Tritt A."/>
            <person name="Yoshinaga Y."/>
            <person name="Zwiers L.-H."/>
            <person name="Turgeon B.G."/>
            <person name="Goodwin S.B."/>
            <person name="Spatafora J.W."/>
            <person name="Crous P.W."/>
            <person name="Grigoriev I.V."/>
        </authorList>
    </citation>
    <scope>NUCLEOTIDE SEQUENCE</scope>
    <source>
        <strain evidence="2 4">CBS 781.70</strain>
    </source>
</reference>
<accession>A0A6G1G8Y1</accession>
<reference evidence="4" key="2">
    <citation type="submission" date="2020-04" db="EMBL/GenBank/DDBJ databases">
        <authorList>
            <consortium name="NCBI Genome Project"/>
        </authorList>
    </citation>
    <scope>NUCLEOTIDE SEQUENCE</scope>
    <source>
        <strain evidence="4">CBS 781.70</strain>
    </source>
</reference>
<evidence type="ECO:0000313" key="4">
    <source>
        <dbReference type="RefSeq" id="XP_033536017.1"/>
    </source>
</evidence>
<protein>
    <submittedName>
        <fullName evidence="2 4">Uncharacterized protein</fullName>
    </submittedName>
</protein>
<gene>
    <name evidence="2 4" type="ORF">P152DRAFT_456641</name>
</gene>
<name>A0A6G1G8Y1_9PEZI</name>
<organism evidence="2">
    <name type="scientific">Eremomyces bilateralis CBS 781.70</name>
    <dbReference type="NCBI Taxonomy" id="1392243"/>
    <lineage>
        <taxon>Eukaryota</taxon>
        <taxon>Fungi</taxon>
        <taxon>Dikarya</taxon>
        <taxon>Ascomycota</taxon>
        <taxon>Pezizomycotina</taxon>
        <taxon>Dothideomycetes</taxon>
        <taxon>Dothideomycetes incertae sedis</taxon>
        <taxon>Eremomycetales</taxon>
        <taxon>Eremomycetaceae</taxon>
        <taxon>Eremomyces</taxon>
    </lineage>
</organism>
<dbReference type="EMBL" id="ML975153">
    <property type="protein sequence ID" value="KAF1814386.1"/>
    <property type="molecule type" value="Genomic_DNA"/>
</dbReference>
<feature type="region of interest" description="Disordered" evidence="1">
    <location>
        <begin position="61"/>
        <end position="81"/>
    </location>
</feature>
<reference evidence="4" key="3">
    <citation type="submission" date="2025-04" db="UniProtKB">
        <authorList>
            <consortium name="RefSeq"/>
        </authorList>
    </citation>
    <scope>IDENTIFICATION</scope>
    <source>
        <strain evidence="4">CBS 781.70</strain>
    </source>
</reference>
<proteinExistence type="predicted"/>
<evidence type="ECO:0000313" key="2">
    <source>
        <dbReference type="EMBL" id="KAF1814386.1"/>
    </source>
</evidence>
<sequence length="81" mass="8658">MVNRWNKAIAVGLRHNHDISFIGTQCKTMALVFYLTNYATKVEDPVSKRVAAAAELISAHNGATAERQEGATDGPITGNGS</sequence>
<evidence type="ECO:0000256" key="1">
    <source>
        <dbReference type="SAM" id="MobiDB-lite"/>
    </source>
</evidence>
<dbReference type="Proteomes" id="UP000504638">
    <property type="component" value="Unplaced"/>
</dbReference>
<dbReference type="OrthoDB" id="3928844at2759"/>
<keyword evidence="3" id="KW-1185">Reference proteome</keyword>
<dbReference type="RefSeq" id="XP_033536017.1">
    <property type="nucleotide sequence ID" value="XM_033679047.1"/>
</dbReference>
<evidence type="ECO:0000313" key="3">
    <source>
        <dbReference type="Proteomes" id="UP000504638"/>
    </source>
</evidence>
<feature type="non-terminal residue" evidence="2">
    <location>
        <position position="81"/>
    </location>
</feature>
<dbReference type="GeneID" id="54419617"/>